<keyword evidence="4 7" id="KW-0472">Membrane</keyword>
<dbReference type="PANTHER" id="PTHR16189">
    <property type="entry name" value="TRANSMEMBRANE PROTEIN 104-RELATED"/>
    <property type="match status" value="1"/>
</dbReference>
<keyword evidence="3 7" id="KW-1133">Transmembrane helix</keyword>
<keyword evidence="5" id="KW-0325">Glycoprotein</keyword>
<comment type="caution">
    <text evidence="9">The sequence shown here is derived from an EMBL/GenBank/DDBJ whole genome shotgun (WGS) entry which is preliminary data.</text>
</comment>
<dbReference type="InterPro" id="IPR013057">
    <property type="entry name" value="AA_transpt_TM"/>
</dbReference>
<feature type="transmembrane region" description="Helical" evidence="7">
    <location>
        <begin position="146"/>
        <end position="165"/>
    </location>
</feature>
<dbReference type="OrthoDB" id="294541at2759"/>
<proteinExistence type="inferred from homology"/>
<comment type="subcellular location">
    <subcellularLocation>
        <location evidence="1">Membrane</location>
        <topology evidence="1">Multi-pass membrane protein</topology>
    </subcellularLocation>
</comment>
<feature type="transmembrane region" description="Helical" evidence="7">
    <location>
        <begin position="62"/>
        <end position="87"/>
    </location>
</feature>
<evidence type="ECO:0000256" key="3">
    <source>
        <dbReference type="ARBA" id="ARBA00022989"/>
    </source>
</evidence>
<feature type="transmembrane region" description="Helical" evidence="7">
    <location>
        <begin position="35"/>
        <end position="56"/>
    </location>
</feature>
<keyword evidence="10" id="KW-1185">Reference proteome</keyword>
<evidence type="ECO:0000313" key="10">
    <source>
        <dbReference type="Proteomes" id="UP000275408"/>
    </source>
</evidence>
<name>A0A3M6U9A1_POCDA</name>
<feature type="transmembrane region" description="Helical" evidence="7">
    <location>
        <begin position="332"/>
        <end position="358"/>
    </location>
</feature>
<evidence type="ECO:0000256" key="4">
    <source>
        <dbReference type="ARBA" id="ARBA00023136"/>
    </source>
</evidence>
<sequence>MATNSGYGSLIPDRTLMSGKSFDVHYASSSYSATVATIFLFNLLVGVGILALPSAIAKAGIFAGVLCLITVSFMAFISVTFMIEVLATANAWRRTKSVCRKGSVKGGLLQNESMEEKSQIKVKTDVISPPLFEIEEKFEMGYLSEMFLGSVGSTFFYAVLCLYLYGDLAIYAVSVATTLEQAVGASHQISYYSFLWGFIMFIGPFCFFNFQKTTYLQMFTMVMRNSAMVLMIVLTLLDIANGHRVPTDQLILWDTDKAKELLGMAVFAFMCHHSVPSIILPLADKRKTLQVVLVDYVIVLLYCGIIVFSAVLNKPASAILPLYTLNFSDHSVTVLAKFLSLYPVFTLSSNFPLICITLRNNLMALFPVSKSLIFSQQIFTLVALMPPVVIAVFTHDVGQLVALTGSFAGLAIMFVTPGLLALYSRNRLDKSVPHWRQMHHHKSPFQSNAWVYLTLAFAAFVLMTRIL</sequence>
<evidence type="ECO:0000256" key="6">
    <source>
        <dbReference type="ARBA" id="ARBA00038166"/>
    </source>
</evidence>
<dbReference type="Proteomes" id="UP000275408">
    <property type="component" value="Unassembled WGS sequence"/>
</dbReference>
<dbReference type="PANTHER" id="PTHR16189:SF0">
    <property type="entry name" value="TRANSMEMBRANE PROTEIN 104"/>
    <property type="match status" value="1"/>
</dbReference>
<dbReference type="EMBL" id="RCHS01002005">
    <property type="protein sequence ID" value="RMX50156.1"/>
    <property type="molecule type" value="Genomic_DNA"/>
</dbReference>
<feature type="transmembrane region" description="Helical" evidence="7">
    <location>
        <begin position="261"/>
        <end position="280"/>
    </location>
</feature>
<dbReference type="AlphaFoldDB" id="A0A3M6U9A1"/>
<organism evidence="9 10">
    <name type="scientific">Pocillopora damicornis</name>
    <name type="common">Cauliflower coral</name>
    <name type="synonym">Millepora damicornis</name>
    <dbReference type="NCBI Taxonomy" id="46731"/>
    <lineage>
        <taxon>Eukaryota</taxon>
        <taxon>Metazoa</taxon>
        <taxon>Cnidaria</taxon>
        <taxon>Anthozoa</taxon>
        <taxon>Hexacorallia</taxon>
        <taxon>Scleractinia</taxon>
        <taxon>Astrocoeniina</taxon>
        <taxon>Pocilloporidae</taxon>
        <taxon>Pocillopora</taxon>
    </lineage>
</organism>
<feature type="transmembrane region" description="Helical" evidence="7">
    <location>
        <begin position="222"/>
        <end position="241"/>
    </location>
</feature>
<evidence type="ECO:0000256" key="1">
    <source>
        <dbReference type="ARBA" id="ARBA00004141"/>
    </source>
</evidence>
<keyword evidence="2 7" id="KW-0812">Transmembrane</keyword>
<evidence type="ECO:0000259" key="8">
    <source>
        <dbReference type="Pfam" id="PF01490"/>
    </source>
</evidence>
<evidence type="ECO:0000256" key="5">
    <source>
        <dbReference type="ARBA" id="ARBA00023180"/>
    </source>
</evidence>
<dbReference type="GO" id="GO:0016020">
    <property type="term" value="C:membrane"/>
    <property type="evidence" value="ECO:0007669"/>
    <property type="project" value="UniProtKB-SubCell"/>
</dbReference>
<reference evidence="9 10" key="1">
    <citation type="journal article" date="2018" name="Sci. Rep.">
        <title>Comparative analysis of the Pocillopora damicornis genome highlights role of immune system in coral evolution.</title>
        <authorList>
            <person name="Cunning R."/>
            <person name="Bay R.A."/>
            <person name="Gillette P."/>
            <person name="Baker A.C."/>
            <person name="Traylor-Knowles N."/>
        </authorList>
    </citation>
    <scope>NUCLEOTIDE SEQUENCE [LARGE SCALE GENOMIC DNA]</scope>
    <source>
        <strain evidence="9">RSMAS</strain>
        <tissue evidence="9">Whole animal</tissue>
    </source>
</reference>
<gene>
    <name evidence="9" type="ORF">pdam_00004850</name>
</gene>
<evidence type="ECO:0000256" key="7">
    <source>
        <dbReference type="SAM" id="Phobius"/>
    </source>
</evidence>
<feature type="transmembrane region" description="Helical" evidence="7">
    <location>
        <begin position="445"/>
        <end position="466"/>
    </location>
</feature>
<dbReference type="Pfam" id="PF01490">
    <property type="entry name" value="Aa_trans"/>
    <property type="match status" value="1"/>
</dbReference>
<protein>
    <recommendedName>
        <fullName evidence="8">Amino acid transporter transmembrane domain-containing protein</fullName>
    </recommendedName>
</protein>
<feature type="transmembrane region" description="Helical" evidence="7">
    <location>
        <begin position="400"/>
        <end position="424"/>
    </location>
</feature>
<feature type="transmembrane region" description="Helical" evidence="7">
    <location>
        <begin position="292"/>
        <end position="312"/>
    </location>
</feature>
<comment type="similarity">
    <text evidence="6">Belongs to the TMEM104 family.</text>
</comment>
<feature type="transmembrane region" description="Helical" evidence="7">
    <location>
        <begin position="189"/>
        <end position="210"/>
    </location>
</feature>
<feature type="domain" description="Amino acid transporter transmembrane" evidence="8">
    <location>
        <begin position="32"/>
        <end position="433"/>
    </location>
</feature>
<accession>A0A3M6U9A1</accession>
<evidence type="ECO:0000256" key="2">
    <source>
        <dbReference type="ARBA" id="ARBA00022692"/>
    </source>
</evidence>
<feature type="transmembrane region" description="Helical" evidence="7">
    <location>
        <begin position="378"/>
        <end position="394"/>
    </location>
</feature>
<evidence type="ECO:0000313" key="9">
    <source>
        <dbReference type="EMBL" id="RMX50156.1"/>
    </source>
</evidence>